<keyword evidence="2 5" id="KW-0812">Transmembrane</keyword>
<keyword evidence="8" id="KW-1185">Reference proteome</keyword>
<feature type="transmembrane region" description="Helical" evidence="5">
    <location>
        <begin position="183"/>
        <end position="201"/>
    </location>
</feature>
<evidence type="ECO:0000256" key="3">
    <source>
        <dbReference type="ARBA" id="ARBA00022989"/>
    </source>
</evidence>
<dbReference type="InterPro" id="IPR037185">
    <property type="entry name" value="EmrE-like"/>
</dbReference>
<evidence type="ECO:0000313" key="8">
    <source>
        <dbReference type="Proteomes" id="UP000679220"/>
    </source>
</evidence>
<organism evidence="7 8">
    <name type="scientific">Carboxylicivirga sediminis</name>
    <dbReference type="NCBI Taxonomy" id="2006564"/>
    <lineage>
        <taxon>Bacteria</taxon>
        <taxon>Pseudomonadati</taxon>
        <taxon>Bacteroidota</taxon>
        <taxon>Bacteroidia</taxon>
        <taxon>Marinilabiliales</taxon>
        <taxon>Marinilabiliaceae</taxon>
        <taxon>Carboxylicivirga</taxon>
    </lineage>
</organism>
<feature type="domain" description="EamA" evidence="6">
    <location>
        <begin position="12"/>
        <end position="139"/>
    </location>
</feature>
<feature type="transmembrane region" description="Helical" evidence="5">
    <location>
        <begin position="125"/>
        <end position="147"/>
    </location>
</feature>
<feature type="transmembrane region" description="Helical" evidence="5">
    <location>
        <begin position="213"/>
        <end position="233"/>
    </location>
</feature>
<evidence type="ECO:0000259" key="6">
    <source>
        <dbReference type="Pfam" id="PF00892"/>
    </source>
</evidence>
<evidence type="ECO:0000256" key="5">
    <source>
        <dbReference type="SAM" id="Phobius"/>
    </source>
</evidence>
<dbReference type="EMBL" id="JAGTAR010000001">
    <property type="protein sequence ID" value="MBR8534198.1"/>
    <property type="molecule type" value="Genomic_DNA"/>
</dbReference>
<dbReference type="AlphaFoldDB" id="A0A941EYT0"/>
<feature type="transmembrane region" description="Helical" evidence="5">
    <location>
        <begin position="245"/>
        <end position="264"/>
    </location>
</feature>
<comment type="subcellular location">
    <subcellularLocation>
        <location evidence="1">Membrane</location>
        <topology evidence="1">Multi-pass membrane protein</topology>
    </subcellularLocation>
</comment>
<dbReference type="PANTHER" id="PTHR32322">
    <property type="entry name" value="INNER MEMBRANE TRANSPORTER"/>
    <property type="match status" value="1"/>
</dbReference>
<dbReference type="PANTHER" id="PTHR32322:SF14">
    <property type="entry name" value="PROTEIN PAGO"/>
    <property type="match status" value="1"/>
</dbReference>
<proteinExistence type="predicted"/>
<feature type="transmembrane region" description="Helical" evidence="5">
    <location>
        <begin position="68"/>
        <end position="86"/>
    </location>
</feature>
<evidence type="ECO:0000256" key="1">
    <source>
        <dbReference type="ARBA" id="ARBA00004141"/>
    </source>
</evidence>
<name>A0A941EYT0_9BACT</name>
<dbReference type="InterPro" id="IPR000620">
    <property type="entry name" value="EamA_dom"/>
</dbReference>
<evidence type="ECO:0000313" key="7">
    <source>
        <dbReference type="EMBL" id="MBR8534198.1"/>
    </source>
</evidence>
<dbReference type="GO" id="GO:0016020">
    <property type="term" value="C:membrane"/>
    <property type="evidence" value="ECO:0007669"/>
    <property type="project" value="UniProtKB-SubCell"/>
</dbReference>
<dbReference type="Gene3D" id="1.10.3730.20">
    <property type="match status" value="1"/>
</dbReference>
<accession>A0A941EYT0</accession>
<feature type="domain" description="EamA" evidence="6">
    <location>
        <begin position="153"/>
        <end position="287"/>
    </location>
</feature>
<dbReference type="Proteomes" id="UP000679220">
    <property type="component" value="Unassembled WGS sequence"/>
</dbReference>
<sequence length="292" mass="32129">MPWEKKWFQFTVLLLLAFIWGSSFILMKIGLKSFDNIQVASLRMGFASLFLLPLALPHLKTLKRKDVLPLLVAGFVGNLIPAFLFTKAQTRIDSSLAGMLNSLTPVFTLVVSVVFFKLKSRLSQYLGITLGLIGALGLIVSGQSVSLNNLNTYAFFVVAATICYAVNINVVKAYLTHLSGVQITALSFLFFGPVALYYFFSSDIQAATQNPDWLLHLGALALLGFIGTATAMLMMNTLIKYSSPVFASSVTYVIPIFAIMWGMLDGEMVTVYHFLFMGIVLLGVYLTKKGSR</sequence>
<comment type="caution">
    <text evidence="7">The sequence shown here is derived from an EMBL/GenBank/DDBJ whole genome shotgun (WGS) entry which is preliminary data.</text>
</comment>
<evidence type="ECO:0000256" key="4">
    <source>
        <dbReference type="ARBA" id="ARBA00023136"/>
    </source>
</evidence>
<dbReference type="RefSeq" id="WP_212188099.1">
    <property type="nucleotide sequence ID" value="NZ_JAGTAR010000001.1"/>
</dbReference>
<gene>
    <name evidence="7" type="ORF">KDU71_01385</name>
</gene>
<reference evidence="7" key="2">
    <citation type="submission" date="2021-04" db="EMBL/GenBank/DDBJ databases">
        <authorList>
            <person name="Zhang T."/>
            <person name="Zhang Y."/>
            <person name="Lu D."/>
            <person name="Zuo D."/>
            <person name="Du Z."/>
        </authorList>
    </citation>
    <scope>NUCLEOTIDE SEQUENCE</scope>
    <source>
        <strain evidence="7">JR1</strain>
    </source>
</reference>
<dbReference type="SUPFAM" id="SSF103481">
    <property type="entry name" value="Multidrug resistance efflux transporter EmrE"/>
    <property type="match status" value="2"/>
</dbReference>
<protein>
    <submittedName>
        <fullName evidence="7">DMT family transporter</fullName>
    </submittedName>
</protein>
<dbReference type="InterPro" id="IPR050638">
    <property type="entry name" value="AA-Vitamin_Transporters"/>
</dbReference>
<reference evidence="7" key="1">
    <citation type="journal article" date="2018" name="Int. J. Syst. Evol. Microbiol.">
        <title>Carboxylicivirga sediminis sp. nov., isolated from coastal sediment.</title>
        <authorList>
            <person name="Wang F.Q."/>
            <person name="Ren L.H."/>
            <person name="Zou R.J."/>
            <person name="Sun Y.Z."/>
            <person name="Liu X.J."/>
            <person name="Jiang F."/>
            <person name="Liu L.J."/>
        </authorList>
    </citation>
    <scope>NUCLEOTIDE SEQUENCE</scope>
    <source>
        <strain evidence="7">JR1</strain>
    </source>
</reference>
<keyword evidence="3 5" id="KW-1133">Transmembrane helix</keyword>
<feature type="transmembrane region" description="Helical" evidence="5">
    <location>
        <begin position="270"/>
        <end position="287"/>
    </location>
</feature>
<keyword evidence="4 5" id="KW-0472">Membrane</keyword>
<dbReference type="Pfam" id="PF00892">
    <property type="entry name" value="EamA"/>
    <property type="match status" value="2"/>
</dbReference>
<feature type="transmembrane region" description="Helical" evidence="5">
    <location>
        <begin position="98"/>
        <end position="118"/>
    </location>
</feature>
<feature type="transmembrane region" description="Helical" evidence="5">
    <location>
        <begin position="37"/>
        <end position="56"/>
    </location>
</feature>
<feature type="transmembrane region" description="Helical" evidence="5">
    <location>
        <begin position="153"/>
        <end position="171"/>
    </location>
</feature>
<feature type="transmembrane region" description="Helical" evidence="5">
    <location>
        <begin position="12"/>
        <end position="31"/>
    </location>
</feature>
<evidence type="ECO:0000256" key="2">
    <source>
        <dbReference type="ARBA" id="ARBA00022692"/>
    </source>
</evidence>